<keyword evidence="1" id="KW-1133">Transmembrane helix</keyword>
<keyword evidence="4" id="KW-1185">Reference proteome</keyword>
<dbReference type="InterPro" id="IPR029787">
    <property type="entry name" value="Nucleotide_cyclase"/>
</dbReference>
<dbReference type="PROSITE" id="PS50887">
    <property type="entry name" value="GGDEF"/>
    <property type="match status" value="1"/>
</dbReference>
<evidence type="ECO:0000313" key="3">
    <source>
        <dbReference type="EMBL" id="GLU47918.1"/>
    </source>
</evidence>
<keyword evidence="1" id="KW-0472">Membrane</keyword>
<feature type="transmembrane region" description="Helical" evidence="1">
    <location>
        <begin position="30"/>
        <end position="51"/>
    </location>
</feature>
<feature type="transmembrane region" description="Helical" evidence="1">
    <location>
        <begin position="93"/>
        <end position="118"/>
    </location>
</feature>
<comment type="caution">
    <text evidence="3">The sequence shown here is derived from an EMBL/GenBank/DDBJ whole genome shotgun (WGS) entry which is preliminary data.</text>
</comment>
<dbReference type="Gene3D" id="3.30.70.270">
    <property type="match status" value="1"/>
</dbReference>
<protein>
    <submittedName>
        <fullName evidence="3">GGDEF domain-containing protein</fullName>
    </submittedName>
</protein>
<feature type="domain" description="GGDEF" evidence="2">
    <location>
        <begin position="295"/>
        <end position="428"/>
    </location>
</feature>
<dbReference type="FunFam" id="3.30.70.270:FF:000001">
    <property type="entry name" value="Diguanylate cyclase domain protein"/>
    <property type="match status" value="1"/>
</dbReference>
<keyword evidence="1" id="KW-0812">Transmembrane</keyword>
<name>A0A9W6P6I9_9ACTN</name>
<dbReference type="CDD" id="cd01949">
    <property type="entry name" value="GGDEF"/>
    <property type="match status" value="1"/>
</dbReference>
<dbReference type="Proteomes" id="UP001165092">
    <property type="component" value="Unassembled WGS sequence"/>
</dbReference>
<dbReference type="NCBIfam" id="TIGR00254">
    <property type="entry name" value="GGDEF"/>
    <property type="match status" value="1"/>
</dbReference>
<evidence type="ECO:0000313" key="4">
    <source>
        <dbReference type="Proteomes" id="UP001165092"/>
    </source>
</evidence>
<evidence type="ECO:0000256" key="1">
    <source>
        <dbReference type="SAM" id="Phobius"/>
    </source>
</evidence>
<dbReference type="EMBL" id="BSQG01000003">
    <property type="protein sequence ID" value="GLU47918.1"/>
    <property type="molecule type" value="Genomic_DNA"/>
</dbReference>
<proteinExistence type="predicted"/>
<feature type="transmembrane region" description="Helical" evidence="1">
    <location>
        <begin position="222"/>
        <end position="246"/>
    </location>
</feature>
<gene>
    <name evidence="3" type="ORF">Nans01_22690</name>
</gene>
<evidence type="ECO:0000259" key="2">
    <source>
        <dbReference type="PROSITE" id="PS50887"/>
    </source>
</evidence>
<feature type="transmembrane region" description="Helical" evidence="1">
    <location>
        <begin position="177"/>
        <end position="201"/>
    </location>
</feature>
<dbReference type="PANTHER" id="PTHR45138:SF9">
    <property type="entry name" value="DIGUANYLATE CYCLASE DGCM-RELATED"/>
    <property type="match status" value="1"/>
</dbReference>
<reference evidence="3" key="1">
    <citation type="submission" date="2023-02" db="EMBL/GenBank/DDBJ databases">
        <title>Nocardiopsis ansamitocini NBRC 112285.</title>
        <authorList>
            <person name="Ichikawa N."/>
            <person name="Sato H."/>
            <person name="Tonouchi N."/>
        </authorList>
    </citation>
    <scope>NUCLEOTIDE SEQUENCE</scope>
    <source>
        <strain evidence="3">NBRC 112285</strain>
    </source>
</reference>
<organism evidence="3 4">
    <name type="scientific">Nocardiopsis ansamitocini</name>
    <dbReference type="NCBI Taxonomy" id="1670832"/>
    <lineage>
        <taxon>Bacteria</taxon>
        <taxon>Bacillati</taxon>
        <taxon>Actinomycetota</taxon>
        <taxon>Actinomycetes</taxon>
        <taxon>Streptosporangiales</taxon>
        <taxon>Nocardiopsidaceae</taxon>
        <taxon>Nocardiopsis</taxon>
    </lineage>
</organism>
<dbReference type="AlphaFoldDB" id="A0A9W6P6I9"/>
<dbReference type="PANTHER" id="PTHR45138">
    <property type="entry name" value="REGULATORY COMPONENTS OF SENSORY TRANSDUCTION SYSTEM"/>
    <property type="match status" value="1"/>
</dbReference>
<dbReference type="Pfam" id="PF00990">
    <property type="entry name" value="GGDEF"/>
    <property type="match status" value="1"/>
</dbReference>
<dbReference type="InterPro" id="IPR050469">
    <property type="entry name" value="Diguanylate_Cyclase"/>
</dbReference>
<dbReference type="InterPro" id="IPR043128">
    <property type="entry name" value="Rev_trsase/Diguanyl_cyclase"/>
</dbReference>
<dbReference type="InterPro" id="IPR000160">
    <property type="entry name" value="GGDEF_dom"/>
</dbReference>
<dbReference type="GO" id="GO:0052621">
    <property type="term" value="F:diguanylate cyclase activity"/>
    <property type="evidence" value="ECO:0007669"/>
    <property type="project" value="TreeGrafter"/>
</dbReference>
<dbReference type="SUPFAM" id="SSF55073">
    <property type="entry name" value="Nucleotide cyclase"/>
    <property type="match status" value="1"/>
</dbReference>
<sequence length="452" mass="48469">MTAARFTVTDRDGTAVFRPRAWPLFAQPSAVVAFVVTVVVVDVVLFLAGVLTTTLRMEEMLTGAALIASGAVCVEAMRRLGMPQGLVRDLLGAWWIPTLLLLPPVYSMIIPVPLYLMLQYRIKRTVVFRRVFSAAAVALAGFAASSVFHASVAGRIVLLDGISGAAARSVLLTGDAVLAAVLCAALFTVLNTLLVAGAIRLSSRGGPRRKMIWDFESLMLDGVEVCVGLVVTILCGLSLFLLFIVLPPVLLLQRSLLFQQLQTAARTDPKTGLLNAATWEQEAEAELARSIASGRPMAVLIVDIDHFKRVNDTHGHLFGDQVLVGVATTLTHQLRQYDVVGRFGGEEFVILLPGADMAEACRIAERLRTRVGRMALPVGEIAVAVTVSIGVALLRVHGRDLLELMTAADLALYRAKDSGRNRICLPVAPTAGVPAQARQSEVAEEQHSGEPG</sequence>
<dbReference type="SMART" id="SM00267">
    <property type="entry name" value="GGDEF"/>
    <property type="match status" value="1"/>
</dbReference>
<feature type="transmembrane region" description="Helical" evidence="1">
    <location>
        <begin position="130"/>
        <end position="157"/>
    </location>
</feature>
<dbReference type="RefSeq" id="WP_285759222.1">
    <property type="nucleotide sequence ID" value="NZ_BSQG01000003.1"/>
</dbReference>
<accession>A0A9W6P6I9</accession>